<evidence type="ECO:0000256" key="7">
    <source>
        <dbReference type="ARBA" id="ARBA00023136"/>
    </source>
</evidence>
<dbReference type="InterPro" id="IPR018227">
    <property type="entry name" value="Amino_acid_transport_2"/>
</dbReference>
<evidence type="ECO:0000256" key="6">
    <source>
        <dbReference type="ARBA" id="ARBA00022989"/>
    </source>
</evidence>
<feature type="transmembrane region" description="Helical" evidence="8">
    <location>
        <begin position="108"/>
        <end position="129"/>
    </location>
</feature>
<feature type="transmembrane region" description="Helical" evidence="8">
    <location>
        <begin position="368"/>
        <end position="390"/>
    </location>
</feature>
<comment type="subcellular location">
    <subcellularLocation>
        <location evidence="1">Cell inner membrane</location>
        <topology evidence="1">Multi-pass membrane protein</topology>
    </subcellularLocation>
</comment>
<dbReference type="EMBL" id="JBJUIK010000002">
    <property type="protein sequence ID" value="KAL3534738.1"/>
    <property type="molecule type" value="Genomic_DNA"/>
</dbReference>
<gene>
    <name evidence="9" type="ORF">ACH5RR_003199</name>
</gene>
<feature type="transmembrane region" description="Helical" evidence="8">
    <location>
        <begin position="186"/>
        <end position="214"/>
    </location>
</feature>
<dbReference type="GO" id="GO:0005886">
    <property type="term" value="C:plasma membrane"/>
    <property type="evidence" value="ECO:0007669"/>
    <property type="project" value="UniProtKB-SubCell"/>
</dbReference>
<keyword evidence="6 8" id="KW-1133">Transmembrane helix</keyword>
<evidence type="ECO:0000256" key="1">
    <source>
        <dbReference type="ARBA" id="ARBA00004429"/>
    </source>
</evidence>
<proteinExistence type="predicted"/>
<feature type="transmembrane region" description="Helical" evidence="8">
    <location>
        <begin position="292"/>
        <end position="313"/>
    </location>
</feature>
<sequence>MNTLRCQCTTLTPIPVILNHSRKIHKRKTSLLDYPFQRFYLCIAYTYKNSIFVTETDYPYQKFAVALRCTKKDSCAISLSLENGCDACGLDKSHNLEKVHGENREKNFWGAVGLIVGTAVGPGMLGLPAATIKSGPVPSTFALIFSWLYVISSIILVAELSFAVMKEDSVAEVSFTSLARKTLGNNIGTFVALVYGSLSFSLLVACVSGIGGIVSQSFPWLNPIIANGLFPCMVGVVLLLFPFKAIDAANRFLCIMMLFSIIALVGIGSLVGRTNILISFSYASWEVSSVLPAIPVSVLTLGFHVITPFICQIAGNTVHEARKAILFGGTIPFLMVLSWNIIVLGLAGTNSASTTEDPISLLLSVNPSALSAVQVFAFSALATSLIGYAVSFPKQVADTLELIFGNSTSRQKKSQESQAFQNEVGKIGQITFTYGHDLGTAGKISYSGLNFYSASEVISASVWKLLRSFVMPIVLGLPVLIASLFPSAFSRALEYAGMYANCFLFGILPPVMTHIYQRQKKVRLTILPGGDVGLFLLFSIAVILAIWH</sequence>
<name>A0ABD3AUH8_9GENT</name>
<evidence type="ECO:0000256" key="3">
    <source>
        <dbReference type="ARBA" id="ARBA00022475"/>
    </source>
</evidence>
<comment type="caution">
    <text evidence="9">The sequence shown here is derived from an EMBL/GenBank/DDBJ whole genome shotgun (WGS) entry which is preliminary data.</text>
</comment>
<feature type="transmembrane region" description="Helical" evidence="8">
    <location>
        <begin position="524"/>
        <end position="547"/>
    </location>
</feature>
<dbReference type="Gene3D" id="1.20.1740.10">
    <property type="entry name" value="Amino acid/polyamine transporter I"/>
    <property type="match status" value="1"/>
</dbReference>
<evidence type="ECO:0000313" key="10">
    <source>
        <dbReference type="Proteomes" id="UP001630127"/>
    </source>
</evidence>
<feature type="transmembrane region" description="Helical" evidence="8">
    <location>
        <begin position="253"/>
        <end position="272"/>
    </location>
</feature>
<keyword evidence="10" id="KW-1185">Reference proteome</keyword>
<evidence type="ECO:0000256" key="5">
    <source>
        <dbReference type="ARBA" id="ARBA00022692"/>
    </source>
</evidence>
<protein>
    <recommendedName>
        <fullName evidence="11">Tyrosine-specific transport protein</fullName>
    </recommendedName>
</protein>
<evidence type="ECO:0000313" key="9">
    <source>
        <dbReference type="EMBL" id="KAL3534738.1"/>
    </source>
</evidence>
<feature type="transmembrane region" description="Helical" evidence="8">
    <location>
        <begin position="325"/>
        <end position="348"/>
    </location>
</feature>
<evidence type="ECO:0000256" key="8">
    <source>
        <dbReference type="SAM" id="Phobius"/>
    </source>
</evidence>
<dbReference type="Proteomes" id="UP001630127">
    <property type="component" value="Unassembled WGS sequence"/>
</dbReference>
<dbReference type="PANTHER" id="PTHR47715:SF1">
    <property type="entry name" value="TRYPTOPHAN_TYROSINE PERMEASE"/>
    <property type="match status" value="1"/>
</dbReference>
<dbReference type="PANTHER" id="PTHR47715">
    <property type="entry name" value="TRYPTOPHAN/TYROSINE PERMEASE"/>
    <property type="match status" value="1"/>
</dbReference>
<reference evidence="9 10" key="1">
    <citation type="submission" date="2024-11" db="EMBL/GenBank/DDBJ databases">
        <title>A near-complete genome assembly of Cinchona calisaya.</title>
        <authorList>
            <person name="Lian D.C."/>
            <person name="Zhao X.W."/>
            <person name="Wei L."/>
        </authorList>
    </citation>
    <scope>NUCLEOTIDE SEQUENCE [LARGE SCALE GENOMIC DNA]</scope>
    <source>
        <tissue evidence="9">Nenye</tissue>
    </source>
</reference>
<keyword evidence="7 8" id="KW-0472">Membrane</keyword>
<keyword evidence="5 8" id="KW-0812">Transmembrane</keyword>
<keyword evidence="4" id="KW-0997">Cell inner membrane</keyword>
<feature type="transmembrane region" description="Helical" evidence="8">
    <location>
        <begin position="220"/>
        <end position="241"/>
    </location>
</feature>
<keyword evidence="3" id="KW-1003">Cell membrane</keyword>
<organism evidence="9 10">
    <name type="scientific">Cinchona calisaya</name>
    <dbReference type="NCBI Taxonomy" id="153742"/>
    <lineage>
        <taxon>Eukaryota</taxon>
        <taxon>Viridiplantae</taxon>
        <taxon>Streptophyta</taxon>
        <taxon>Embryophyta</taxon>
        <taxon>Tracheophyta</taxon>
        <taxon>Spermatophyta</taxon>
        <taxon>Magnoliopsida</taxon>
        <taxon>eudicotyledons</taxon>
        <taxon>Gunneridae</taxon>
        <taxon>Pentapetalae</taxon>
        <taxon>asterids</taxon>
        <taxon>lamiids</taxon>
        <taxon>Gentianales</taxon>
        <taxon>Rubiaceae</taxon>
        <taxon>Cinchonoideae</taxon>
        <taxon>Cinchoneae</taxon>
        <taxon>Cinchona</taxon>
    </lineage>
</organism>
<evidence type="ECO:0000256" key="4">
    <source>
        <dbReference type="ARBA" id="ARBA00022519"/>
    </source>
</evidence>
<dbReference type="Pfam" id="PF03222">
    <property type="entry name" value="Trp_Tyr_perm"/>
    <property type="match status" value="1"/>
</dbReference>
<feature type="transmembrane region" description="Helical" evidence="8">
    <location>
        <begin position="469"/>
        <end position="489"/>
    </location>
</feature>
<keyword evidence="2" id="KW-0813">Transport</keyword>
<accession>A0ABD3AUH8</accession>
<evidence type="ECO:0000256" key="2">
    <source>
        <dbReference type="ARBA" id="ARBA00022448"/>
    </source>
</evidence>
<evidence type="ECO:0008006" key="11">
    <source>
        <dbReference type="Google" id="ProtNLM"/>
    </source>
</evidence>
<dbReference type="AlphaFoldDB" id="A0ABD3AUH8"/>
<feature type="transmembrane region" description="Helical" evidence="8">
    <location>
        <begin position="141"/>
        <end position="165"/>
    </location>
</feature>
<feature type="transmembrane region" description="Helical" evidence="8">
    <location>
        <begin position="495"/>
        <end position="512"/>
    </location>
</feature>